<evidence type="ECO:0000313" key="3">
    <source>
        <dbReference type="EMBL" id="PPQ74665.1"/>
    </source>
</evidence>
<feature type="signal peptide" evidence="2">
    <location>
        <begin position="1"/>
        <end position="19"/>
    </location>
</feature>
<dbReference type="PANTHER" id="PTHR11567:SF195">
    <property type="entry name" value="ACID PHOSPHATASE, PUTATIVE (AFU_ORTHOLOGUE AFUA_3G14570)-RELATED"/>
    <property type="match status" value="1"/>
</dbReference>
<keyword evidence="2" id="KW-0732">Signal</keyword>
<dbReference type="GO" id="GO:0016791">
    <property type="term" value="F:phosphatase activity"/>
    <property type="evidence" value="ECO:0007669"/>
    <property type="project" value="TreeGrafter"/>
</dbReference>
<proteinExistence type="inferred from homology"/>
<evidence type="ECO:0000256" key="2">
    <source>
        <dbReference type="SAM" id="SignalP"/>
    </source>
</evidence>
<accession>A0A409W871</accession>
<dbReference type="Proteomes" id="UP000284842">
    <property type="component" value="Unassembled WGS sequence"/>
</dbReference>
<dbReference type="OrthoDB" id="10262962at2759"/>
<dbReference type="Gene3D" id="3.40.50.1240">
    <property type="entry name" value="Phosphoglycerate mutase-like"/>
    <property type="match status" value="1"/>
</dbReference>
<protein>
    <recommendedName>
        <fullName evidence="5">Acid phosphatase</fullName>
    </recommendedName>
</protein>
<keyword evidence="4" id="KW-1185">Reference proteome</keyword>
<evidence type="ECO:0000256" key="1">
    <source>
        <dbReference type="ARBA" id="ARBA00005375"/>
    </source>
</evidence>
<dbReference type="EMBL" id="NHTK01005736">
    <property type="protein sequence ID" value="PPQ74665.1"/>
    <property type="molecule type" value="Genomic_DNA"/>
</dbReference>
<reference evidence="3 4" key="1">
    <citation type="journal article" date="2018" name="Evol. Lett.">
        <title>Horizontal gene cluster transfer increased hallucinogenic mushroom diversity.</title>
        <authorList>
            <person name="Reynolds H.T."/>
            <person name="Vijayakumar V."/>
            <person name="Gluck-Thaler E."/>
            <person name="Korotkin H.B."/>
            <person name="Matheny P.B."/>
            <person name="Slot J.C."/>
        </authorList>
    </citation>
    <scope>NUCLEOTIDE SEQUENCE [LARGE SCALE GENOMIC DNA]</scope>
    <source>
        <strain evidence="3 4">2629</strain>
    </source>
</reference>
<evidence type="ECO:0000313" key="4">
    <source>
        <dbReference type="Proteomes" id="UP000284842"/>
    </source>
</evidence>
<dbReference type="InParanoid" id="A0A409W871"/>
<dbReference type="InterPro" id="IPR029033">
    <property type="entry name" value="His_PPase_superfam"/>
</dbReference>
<dbReference type="Pfam" id="PF00328">
    <property type="entry name" value="His_Phos_2"/>
    <property type="match status" value="1"/>
</dbReference>
<evidence type="ECO:0008006" key="5">
    <source>
        <dbReference type="Google" id="ProtNLM"/>
    </source>
</evidence>
<organism evidence="3 4">
    <name type="scientific">Panaeolus cyanescens</name>
    <dbReference type="NCBI Taxonomy" id="181874"/>
    <lineage>
        <taxon>Eukaryota</taxon>
        <taxon>Fungi</taxon>
        <taxon>Dikarya</taxon>
        <taxon>Basidiomycota</taxon>
        <taxon>Agaricomycotina</taxon>
        <taxon>Agaricomycetes</taxon>
        <taxon>Agaricomycetidae</taxon>
        <taxon>Agaricales</taxon>
        <taxon>Agaricineae</taxon>
        <taxon>Galeropsidaceae</taxon>
        <taxon>Panaeolus</taxon>
    </lineage>
</organism>
<comment type="similarity">
    <text evidence="1">Belongs to the histidine acid phosphatase family.</text>
</comment>
<name>A0A409W871_9AGAR</name>
<dbReference type="InterPro" id="IPR050645">
    <property type="entry name" value="Histidine_acid_phosphatase"/>
</dbReference>
<dbReference type="AlphaFoldDB" id="A0A409W871"/>
<dbReference type="PANTHER" id="PTHR11567">
    <property type="entry name" value="ACID PHOSPHATASE-RELATED"/>
    <property type="match status" value="1"/>
</dbReference>
<dbReference type="InterPro" id="IPR000560">
    <property type="entry name" value="His_Pase_clade-2"/>
</dbReference>
<comment type="caution">
    <text evidence="3">The sequence shown here is derived from an EMBL/GenBank/DDBJ whole genome shotgun (WGS) entry which is preliminary data.</text>
</comment>
<dbReference type="SUPFAM" id="SSF53254">
    <property type="entry name" value="Phosphoglycerate mutase-like"/>
    <property type="match status" value="1"/>
</dbReference>
<gene>
    <name evidence="3" type="ORF">CVT24_003822</name>
</gene>
<feature type="chain" id="PRO_5019146745" description="Acid phosphatase" evidence="2">
    <location>
        <begin position="20"/>
        <end position="466"/>
    </location>
</feature>
<sequence>MILSASLAYLLLRVQPVISASNVVHYPPILSNINNLTYVLNGSGAPGIYNSSTTNRAIYGTYNWCNMPHARKEEYRQVESHSFFPEVSHITRSGEPLGLRIDMFQLSLTFLRQWQSFRDLNNPWTTTVGPGFVNSSCQFPQITSDGLQDSYTHGSVGPSFISIFHLLNNLQDLRGVYGQRLGFHDRLDLHQIRIRVTNNVITSQVASGLLKGLFPQANPSDLTVLIQPSTFDSLEPTYSCPRSSTLRNSYTTGSAGQQWRDHLRQAAPLYSKLDKISGISPQDSAGWHSSFDHYYDNMSAKQCHGKSLPCSVNDTSLCVTQQDANTIYRLGNWEYSWQYRDAPDSAKYAALRYGAWMLELKSHLQSKIDGTSSVKYFHNIAHDGSISSLLGFLQISQMVWPGMGSEVVFELYRKESEYFIRVLWGGQPMHTSTPLGVLDTIPYENFIAYIDKMVGSAQDLYAECNQ</sequence>